<organism evidence="1 2">
    <name type="scientific">Artomyces pyxidatus</name>
    <dbReference type="NCBI Taxonomy" id="48021"/>
    <lineage>
        <taxon>Eukaryota</taxon>
        <taxon>Fungi</taxon>
        <taxon>Dikarya</taxon>
        <taxon>Basidiomycota</taxon>
        <taxon>Agaricomycotina</taxon>
        <taxon>Agaricomycetes</taxon>
        <taxon>Russulales</taxon>
        <taxon>Auriscalpiaceae</taxon>
        <taxon>Artomyces</taxon>
    </lineage>
</organism>
<evidence type="ECO:0000313" key="1">
    <source>
        <dbReference type="EMBL" id="KAI0063889.1"/>
    </source>
</evidence>
<reference evidence="1" key="2">
    <citation type="journal article" date="2022" name="New Phytol.">
        <title>Evolutionary transition to the ectomycorrhizal habit in the genomes of a hyperdiverse lineage of mushroom-forming fungi.</title>
        <authorList>
            <person name="Looney B."/>
            <person name="Miyauchi S."/>
            <person name="Morin E."/>
            <person name="Drula E."/>
            <person name="Courty P.E."/>
            <person name="Kohler A."/>
            <person name="Kuo A."/>
            <person name="LaButti K."/>
            <person name="Pangilinan J."/>
            <person name="Lipzen A."/>
            <person name="Riley R."/>
            <person name="Andreopoulos W."/>
            <person name="He G."/>
            <person name="Johnson J."/>
            <person name="Nolan M."/>
            <person name="Tritt A."/>
            <person name="Barry K.W."/>
            <person name="Grigoriev I.V."/>
            <person name="Nagy L.G."/>
            <person name="Hibbett D."/>
            <person name="Henrissat B."/>
            <person name="Matheny P.B."/>
            <person name="Labbe J."/>
            <person name="Martin F.M."/>
        </authorList>
    </citation>
    <scope>NUCLEOTIDE SEQUENCE</scope>
    <source>
        <strain evidence="1">HHB10654</strain>
    </source>
</reference>
<protein>
    <submittedName>
        <fullName evidence="1">Uncharacterized protein</fullName>
    </submittedName>
</protein>
<evidence type="ECO:0000313" key="2">
    <source>
        <dbReference type="Proteomes" id="UP000814140"/>
    </source>
</evidence>
<accession>A0ACB8T533</accession>
<name>A0ACB8T533_9AGAM</name>
<dbReference type="Proteomes" id="UP000814140">
    <property type="component" value="Unassembled WGS sequence"/>
</dbReference>
<proteinExistence type="predicted"/>
<dbReference type="EMBL" id="MU277201">
    <property type="protein sequence ID" value="KAI0063889.1"/>
    <property type="molecule type" value="Genomic_DNA"/>
</dbReference>
<feature type="non-terminal residue" evidence="1">
    <location>
        <position position="1"/>
    </location>
</feature>
<reference evidence="1" key="1">
    <citation type="submission" date="2021-03" db="EMBL/GenBank/DDBJ databases">
        <authorList>
            <consortium name="DOE Joint Genome Institute"/>
            <person name="Ahrendt S."/>
            <person name="Looney B.P."/>
            <person name="Miyauchi S."/>
            <person name="Morin E."/>
            <person name="Drula E."/>
            <person name="Courty P.E."/>
            <person name="Chicoki N."/>
            <person name="Fauchery L."/>
            <person name="Kohler A."/>
            <person name="Kuo A."/>
            <person name="Labutti K."/>
            <person name="Pangilinan J."/>
            <person name="Lipzen A."/>
            <person name="Riley R."/>
            <person name="Andreopoulos W."/>
            <person name="He G."/>
            <person name="Johnson J."/>
            <person name="Barry K.W."/>
            <person name="Grigoriev I.V."/>
            <person name="Nagy L."/>
            <person name="Hibbett D."/>
            <person name="Henrissat B."/>
            <person name="Matheny P.B."/>
            <person name="Labbe J."/>
            <person name="Martin F."/>
        </authorList>
    </citation>
    <scope>NUCLEOTIDE SEQUENCE</scope>
    <source>
        <strain evidence="1">HHB10654</strain>
    </source>
</reference>
<comment type="caution">
    <text evidence="1">The sequence shown here is derived from an EMBL/GenBank/DDBJ whole genome shotgun (WGS) entry which is preliminary data.</text>
</comment>
<feature type="non-terminal residue" evidence="1">
    <location>
        <position position="260"/>
    </location>
</feature>
<gene>
    <name evidence="1" type="ORF">BV25DRAFT_1782484</name>
</gene>
<keyword evidence="2" id="KW-1185">Reference proteome</keyword>
<sequence>VVDRHLDSGCNTTLTRYVKNPLAFRGLLRDTRSVISGSTVLHYALQGTRRRWSATDLDVYSPLTTGASVVDYLVEMEGFVIVENLSTSRDRTKEIFREYGNGAIASVTTLRTPSSRKVDVITCTRNSALLPLTYFWGTIVTNYMSADAICITYPRLTFDHIGILNPTRVPLAHVKVCIDKYERRGFFLREFQHIGNGVRHTTHNQSPLHCPQTFRNFSDAGCLRIQFSTVPSTDPVALFPVYNPTWKFGGAHCAGKCRAA</sequence>